<dbReference type="Pfam" id="PF25271">
    <property type="entry name" value="DUF7868"/>
    <property type="match status" value="1"/>
</dbReference>
<dbReference type="Proteomes" id="UP000461739">
    <property type="component" value="Unassembled WGS sequence"/>
</dbReference>
<dbReference type="InterPro" id="IPR057190">
    <property type="entry name" value="DUF7868"/>
</dbReference>
<evidence type="ECO:0000313" key="6">
    <source>
        <dbReference type="EMBL" id="KAB2446030.1"/>
    </source>
</evidence>
<dbReference type="RefSeq" id="WP_071729512.1">
    <property type="nucleotide sequence ID" value="NZ_WBPA01000004.1"/>
</dbReference>
<comment type="caution">
    <text evidence="6">The sequence shown here is derived from an EMBL/GenBank/DDBJ whole genome shotgun (WGS) entry which is preliminary data.</text>
</comment>
<feature type="domain" description="Tyrosinase copper-binding" evidence="5">
    <location>
        <begin position="184"/>
        <end position="195"/>
    </location>
</feature>
<dbReference type="Pfam" id="PF00264">
    <property type="entry name" value="Tyrosinase"/>
    <property type="match status" value="1"/>
</dbReference>
<evidence type="ECO:0000256" key="2">
    <source>
        <dbReference type="ARBA" id="ARBA00023008"/>
    </source>
</evidence>
<keyword evidence="2" id="KW-0186">Copper</keyword>
<evidence type="ECO:0000256" key="3">
    <source>
        <dbReference type="SAM" id="MobiDB-lite"/>
    </source>
</evidence>
<gene>
    <name evidence="6" type="ORF">F8165_28255</name>
</gene>
<accession>A0AAN5XIX5</accession>
<feature type="domain" description="Tyrosinase copper-binding" evidence="4">
    <location>
        <begin position="50"/>
        <end position="67"/>
    </location>
</feature>
<feature type="compositionally biased region" description="Polar residues" evidence="3">
    <location>
        <begin position="97"/>
        <end position="113"/>
    </location>
</feature>
<dbReference type="PROSITE" id="PS00498">
    <property type="entry name" value="TYROSINASE_2"/>
    <property type="match status" value="1"/>
</dbReference>
<organism evidence="6 7">
    <name type="scientific">Bacillus cereus</name>
    <dbReference type="NCBI Taxonomy" id="1396"/>
    <lineage>
        <taxon>Bacteria</taxon>
        <taxon>Bacillati</taxon>
        <taxon>Bacillota</taxon>
        <taxon>Bacilli</taxon>
        <taxon>Bacillales</taxon>
        <taxon>Bacillaceae</taxon>
        <taxon>Bacillus</taxon>
        <taxon>Bacillus cereus group</taxon>
    </lineage>
</organism>
<dbReference type="GO" id="GO:0016491">
    <property type="term" value="F:oxidoreductase activity"/>
    <property type="evidence" value="ECO:0007669"/>
    <property type="project" value="InterPro"/>
</dbReference>
<dbReference type="EMBL" id="WBPI01000027">
    <property type="protein sequence ID" value="KAB2446030.1"/>
    <property type="molecule type" value="Genomic_DNA"/>
</dbReference>
<dbReference type="InterPro" id="IPR002227">
    <property type="entry name" value="Tyrosinase_Cu-bd"/>
</dbReference>
<dbReference type="InterPro" id="IPR008922">
    <property type="entry name" value="Di-copper_centre_dom_sf"/>
</dbReference>
<dbReference type="Gene3D" id="1.10.1280.10">
    <property type="entry name" value="Di-copper center containing domain from catechol oxidase"/>
    <property type="match status" value="1"/>
</dbReference>
<dbReference type="PRINTS" id="PR00092">
    <property type="entry name" value="TYROSINASE"/>
</dbReference>
<keyword evidence="1" id="KW-0479">Metal-binding</keyword>
<dbReference type="PANTHER" id="PTHR11474:SF76">
    <property type="entry name" value="SHKT DOMAIN-CONTAINING PROTEIN"/>
    <property type="match status" value="1"/>
</dbReference>
<dbReference type="PANTHER" id="PTHR11474">
    <property type="entry name" value="TYROSINASE FAMILY MEMBER"/>
    <property type="match status" value="1"/>
</dbReference>
<protein>
    <submittedName>
        <fullName evidence="6">Tyrosinase family protein</fullName>
    </submittedName>
</protein>
<name>A0AAN5XIX5_BACCE</name>
<dbReference type="InterPro" id="IPR050316">
    <property type="entry name" value="Tyrosinase/Hemocyanin"/>
</dbReference>
<dbReference type="PROSITE" id="PS00497">
    <property type="entry name" value="TYROSINASE_1"/>
    <property type="match status" value="1"/>
</dbReference>
<dbReference type="SUPFAM" id="SSF48056">
    <property type="entry name" value="Di-copper centre-containing domain"/>
    <property type="match status" value="1"/>
</dbReference>
<dbReference type="GO" id="GO:0046872">
    <property type="term" value="F:metal ion binding"/>
    <property type="evidence" value="ECO:0007669"/>
    <property type="project" value="UniProtKB-KW"/>
</dbReference>
<evidence type="ECO:0000313" key="7">
    <source>
        <dbReference type="Proteomes" id="UP000461739"/>
    </source>
</evidence>
<evidence type="ECO:0000256" key="1">
    <source>
        <dbReference type="ARBA" id="ARBA00022723"/>
    </source>
</evidence>
<evidence type="ECO:0000259" key="4">
    <source>
        <dbReference type="PROSITE" id="PS00497"/>
    </source>
</evidence>
<sequence length="389" mass="43809">MHTRKEIRSITPSELLALRRAMIELQRRDGPGSYIDLAGYHGVSKWNCQHQNDLFLPWHRAYLRIFEQALQEIDSTVAIPFWDWTSRDSFNQGIANAHSDTTFDNNGNNQPNPLLSGPIESRVRQTSRLTSHNLNQLRSINLSVEEAMAKSNYIEFNNLIEGPHGSIHVWVGGDMGAMDFAAYDPIFWSHHATVDRQWAIWQKCNTEQNLSAELLQKVLPGFPDWTVADTLDITSSRLDYTYDGISSIPCLQGDRIATNNIIEHVQGDKRRIVVEVQDIARDKESFMVDIFVQKAPTEEETGVFGGSFGIFGVEDSSINNHEHGHVHSHHHPVKGTQRVDITDAIETLGLQTDQEIRSIELRLLATTKLGDTVDQSALPIGSLNLQIIG</sequence>
<proteinExistence type="predicted"/>
<reference evidence="6 7" key="1">
    <citation type="submission" date="2019-10" db="EMBL/GenBank/DDBJ databases">
        <title>Bacillus from the desert of Cuatro Cinegas, Coahuila.</title>
        <authorList>
            <person name="Olmedo-Alvarez G."/>
            <person name="Saldana S."/>
            <person name="Barcelo D."/>
        </authorList>
    </citation>
    <scope>NUCLEOTIDE SEQUENCE [LARGE SCALE GENOMIC DNA]</scope>
    <source>
        <strain evidence="6 7">CH316_11T</strain>
    </source>
</reference>
<evidence type="ECO:0000259" key="5">
    <source>
        <dbReference type="PROSITE" id="PS00498"/>
    </source>
</evidence>
<feature type="region of interest" description="Disordered" evidence="3">
    <location>
        <begin position="97"/>
        <end position="118"/>
    </location>
</feature>
<dbReference type="AlphaFoldDB" id="A0AAN5XIX5"/>